<dbReference type="HOGENOM" id="CLU_074786_1_0_9"/>
<keyword evidence="2" id="KW-1185">Reference proteome</keyword>
<comment type="caution">
    <text evidence="1">The sequence shown here is derived from an EMBL/GenBank/DDBJ whole genome shotgun (WGS) entry which is preliminary data.</text>
</comment>
<evidence type="ECO:0000313" key="1">
    <source>
        <dbReference type="EMBL" id="EEW92553.1"/>
    </source>
</evidence>
<dbReference type="InterPro" id="IPR021247">
    <property type="entry name" value="DUF2785"/>
</dbReference>
<dbReference type="RefSeq" id="WP_006703674.1">
    <property type="nucleotide sequence ID" value="NZ_KI391971.1"/>
</dbReference>
<sequence length="271" mass="31820">MLEQEMITQLKRKQGNNTALTQEELEWLWENIGNPNPEIRDDLVFNLFGQFIFEQLITKEQLRWIIEKVNVTNPLEYRIEEFGSATAYRSFSALVMGMILQVDGDKTSGYDSCLTTSERTSWIQNGIHYLKREKDRTGYDEKLGWVHAFAHGADLLGTIISHPNCTQEYVVEVLEVISDIFQKSKQPFMDEEEKRLGLAIFFGIESGNLSQKLLCEWIKKQRFEELDGSRESYQRLAMYKSFLATIYFRMEALNLWENSLKDEMMMILQEY</sequence>
<organism evidence="1 2">
    <name type="scientific">Granulicatella elegans ATCC 700633</name>
    <dbReference type="NCBI Taxonomy" id="626369"/>
    <lineage>
        <taxon>Bacteria</taxon>
        <taxon>Bacillati</taxon>
        <taxon>Bacillota</taxon>
        <taxon>Bacilli</taxon>
        <taxon>Lactobacillales</taxon>
        <taxon>Carnobacteriaceae</taxon>
        <taxon>Granulicatella</taxon>
    </lineage>
</organism>
<proteinExistence type="predicted"/>
<dbReference type="AlphaFoldDB" id="D0BN63"/>
<evidence type="ECO:0008006" key="3">
    <source>
        <dbReference type="Google" id="ProtNLM"/>
    </source>
</evidence>
<protein>
    <recommendedName>
        <fullName evidence="3">DUF2785 domain-containing protein</fullName>
    </recommendedName>
</protein>
<gene>
    <name evidence="1" type="ORF">HMPREF0446_01398</name>
</gene>
<dbReference type="eggNOG" id="ENOG5032BPC">
    <property type="taxonomic scope" value="Bacteria"/>
</dbReference>
<dbReference type="Pfam" id="PF10978">
    <property type="entry name" value="DUF2785"/>
    <property type="match status" value="1"/>
</dbReference>
<accession>D0BN63</accession>
<dbReference type="Proteomes" id="UP000002939">
    <property type="component" value="Unassembled WGS sequence"/>
</dbReference>
<dbReference type="STRING" id="626369.HMPREF0446_01398"/>
<evidence type="ECO:0000313" key="2">
    <source>
        <dbReference type="Proteomes" id="UP000002939"/>
    </source>
</evidence>
<dbReference type="EMBL" id="ACRF02000003">
    <property type="protein sequence ID" value="EEW92553.1"/>
    <property type="molecule type" value="Genomic_DNA"/>
</dbReference>
<reference evidence="1" key="2">
    <citation type="submission" date="2011-10" db="EMBL/GenBank/DDBJ databases">
        <title>The Genome Sequence of Granulicatella elegans ATCC 700633.</title>
        <authorList>
            <consortium name="The Broad Institute Genome Sequencing Platform"/>
            <consortium name="The Broad Institute Genome Sequencing Center for Infectious Disease"/>
            <person name="Earl A."/>
            <person name="Ward D."/>
            <person name="Feldgarden M."/>
            <person name="Gevers D."/>
            <person name="Sibley C.D."/>
            <person name="Field T.R."/>
            <person name="Grinwis M."/>
            <person name="Eshaghurshan C.S."/>
            <person name="Surette M.G."/>
            <person name="Young S.K."/>
            <person name="Zeng Q."/>
            <person name="Gargeya S."/>
            <person name="Fitzgerald M."/>
            <person name="Haas B."/>
            <person name="Abouelleil A."/>
            <person name="Alvarado L."/>
            <person name="Arachchi H.M."/>
            <person name="Berlin A."/>
            <person name="Brown A."/>
            <person name="Chapman S.B."/>
            <person name="Chen Z."/>
            <person name="Dunbar C."/>
            <person name="Freedman E."/>
            <person name="Gearin G."/>
            <person name="Goldberg J."/>
            <person name="Griggs A."/>
            <person name="Gujja S."/>
            <person name="Heiman D."/>
            <person name="Howarth C."/>
            <person name="Larson L."/>
            <person name="Lui A."/>
            <person name="MacDonald P.J.P."/>
            <person name="Montmayeur A."/>
            <person name="Murphy C."/>
            <person name="Neiman D."/>
            <person name="Pearson M."/>
            <person name="Priest M."/>
            <person name="Roberts A."/>
            <person name="Saif S."/>
            <person name="Shea T."/>
            <person name="Shenoy N."/>
            <person name="Sisk P."/>
            <person name="Stolte C."/>
            <person name="Sykes S."/>
            <person name="Wortman J."/>
            <person name="Nusbaum C."/>
            <person name="Birren B."/>
        </authorList>
    </citation>
    <scope>NUCLEOTIDE SEQUENCE [LARGE SCALE GENOMIC DNA]</scope>
    <source>
        <strain evidence="1">ATCC 700633</strain>
    </source>
</reference>
<reference evidence="1" key="1">
    <citation type="submission" date="2009-09" db="EMBL/GenBank/DDBJ databases">
        <authorList>
            <consortium name="The Broad Institute Genome Sequencing Platform"/>
            <person name="Ward D."/>
            <person name="Feldgarden M."/>
            <person name="Earl A."/>
            <person name="Young S.K."/>
            <person name="Zeng Q."/>
            <person name="Koehrsen M."/>
            <person name="Alvarado L."/>
            <person name="Berlin A."/>
            <person name="Bochicchio J."/>
            <person name="Borenstein D."/>
            <person name="Chapman S.B."/>
            <person name="Chen Z."/>
            <person name="Engels R."/>
            <person name="Freedman E."/>
            <person name="Gellesch M."/>
            <person name="Goldberg J."/>
            <person name="Griggs A."/>
            <person name="Gujja S."/>
            <person name="Heilman E."/>
            <person name="Heiman D."/>
            <person name="Hepburn T."/>
            <person name="Howarth C."/>
            <person name="Jen D."/>
            <person name="Larson L."/>
            <person name="Lewis B."/>
            <person name="Mehta T."/>
            <person name="Park D."/>
            <person name="Pearson M."/>
            <person name="Roberts A."/>
            <person name="Saif S."/>
            <person name="Shea T."/>
            <person name="Shenoy N."/>
            <person name="Sisk P."/>
            <person name="Stolte C."/>
            <person name="Sykes S."/>
            <person name="Thomson T."/>
            <person name="Walk T."/>
            <person name="White J."/>
            <person name="Yandava C."/>
            <person name="Sibley C.D."/>
            <person name="Field T.R."/>
            <person name="Grinwis M."/>
            <person name="Eshaghurshan C.S."/>
            <person name="Surette M.G."/>
            <person name="Haas B."/>
            <person name="Nusbaum C."/>
            <person name="Birren B."/>
        </authorList>
    </citation>
    <scope>NUCLEOTIDE SEQUENCE [LARGE SCALE GENOMIC DNA]</scope>
    <source>
        <strain evidence="1">ATCC 700633</strain>
    </source>
</reference>
<name>D0BN63_9LACT</name>